<evidence type="ECO:0000313" key="3">
    <source>
        <dbReference type="Proteomes" id="UP000318590"/>
    </source>
</evidence>
<reference evidence="2 3" key="1">
    <citation type="submission" date="2019-06" db="EMBL/GenBank/DDBJ databases">
        <title>Paenimaribius caenipelagi gen. nov., sp. nov., isolated from a tidal flat.</title>
        <authorList>
            <person name="Yoon J.-H."/>
        </authorList>
    </citation>
    <scope>NUCLEOTIDE SEQUENCE [LARGE SCALE GENOMIC DNA]</scope>
    <source>
        <strain evidence="2 3">JBTF-M29</strain>
    </source>
</reference>
<evidence type="ECO:0000259" key="1">
    <source>
        <dbReference type="Pfam" id="PF13403"/>
    </source>
</evidence>
<proteinExistence type="predicted"/>
<feature type="domain" description="Hedgehog/Intein (Hint)" evidence="1">
    <location>
        <begin position="152"/>
        <end position="282"/>
    </location>
</feature>
<dbReference type="Pfam" id="PF13403">
    <property type="entry name" value="Hint_2"/>
    <property type="match status" value="1"/>
</dbReference>
<dbReference type="InterPro" id="IPR028992">
    <property type="entry name" value="Hedgehog/Intein_dom"/>
</dbReference>
<accession>A0A547PII6</accession>
<organism evidence="2 3">
    <name type="scientific">Palleronia caenipelagi</name>
    <dbReference type="NCBI Taxonomy" id="2489174"/>
    <lineage>
        <taxon>Bacteria</taxon>
        <taxon>Pseudomonadati</taxon>
        <taxon>Pseudomonadota</taxon>
        <taxon>Alphaproteobacteria</taxon>
        <taxon>Rhodobacterales</taxon>
        <taxon>Roseobacteraceae</taxon>
        <taxon>Palleronia</taxon>
    </lineage>
</organism>
<protein>
    <recommendedName>
        <fullName evidence="1">Hedgehog/Intein (Hint) domain-containing protein</fullName>
    </recommendedName>
</protein>
<dbReference type="OrthoDB" id="6305173at2"/>
<dbReference type="AlphaFoldDB" id="A0A547PII6"/>
<sequence>MAFIRSQYPITTTSCLVFSPCDFIMLDGVYDGKDSSTMLQIERGDQIRLKLNAGYRALVIEHRLGAWIVADSSQVGTPKAKIKSAARLTFMSTEGQVLRVLVLSVSTNSDNGRHSTLLLPLDDIGYRINYVLIDRELNDVQDQFEELFCAPFFEGAKILMGCGQRKPVENVRIGDVLQTTTNGKVSVEWCGKRLLAATGSNAPIFVEKGEIGNDSSLILSPRSKIFSSGKHPYRRGGQFVSAANLVNGCTVRWLPDQYITHFYIRIKQPSFIIANDSQISTFPAPGVLSLRDLTSCG</sequence>
<evidence type="ECO:0000313" key="2">
    <source>
        <dbReference type="EMBL" id="TRD13975.1"/>
    </source>
</evidence>
<name>A0A547PII6_9RHOB</name>
<keyword evidence="3" id="KW-1185">Reference proteome</keyword>
<gene>
    <name evidence="2" type="ORF">FEV53_19700</name>
</gene>
<dbReference type="SUPFAM" id="SSF51294">
    <property type="entry name" value="Hedgehog/intein (Hint) domain"/>
    <property type="match status" value="1"/>
</dbReference>
<dbReference type="EMBL" id="VFSV01000097">
    <property type="protein sequence ID" value="TRD13975.1"/>
    <property type="molecule type" value="Genomic_DNA"/>
</dbReference>
<dbReference type="Proteomes" id="UP000318590">
    <property type="component" value="Unassembled WGS sequence"/>
</dbReference>
<dbReference type="InterPro" id="IPR036844">
    <property type="entry name" value="Hint_dom_sf"/>
</dbReference>
<comment type="caution">
    <text evidence="2">The sequence shown here is derived from an EMBL/GenBank/DDBJ whole genome shotgun (WGS) entry which is preliminary data.</text>
</comment>